<evidence type="ECO:0000313" key="3">
    <source>
        <dbReference type="Proteomes" id="UP000749309"/>
    </source>
</evidence>
<accession>A0A9P4YDZ2</accession>
<proteinExistence type="predicted"/>
<evidence type="ECO:0000256" key="1">
    <source>
        <dbReference type="SAM" id="MobiDB-lite"/>
    </source>
</evidence>
<dbReference type="AlphaFoldDB" id="A0A9P4YDZ2"/>
<protein>
    <submittedName>
        <fullName evidence="2">Uncharacterized protein</fullName>
    </submittedName>
</protein>
<dbReference type="EMBL" id="JAAQVJ010000151">
    <property type="protein sequence ID" value="KAF3892999.1"/>
    <property type="molecule type" value="Genomic_DNA"/>
</dbReference>
<reference evidence="2" key="1">
    <citation type="submission" date="2020-03" db="EMBL/GenBank/DDBJ databases">
        <title>Whole Genome Sequence of Trichophyton interdigitale from India.</title>
        <authorList>
            <person name="Kumar P."/>
        </authorList>
    </citation>
    <scope>NUCLEOTIDE SEQUENCE</scope>
    <source>
        <strain evidence="2">UCMS-IGIB-CI14</strain>
    </source>
</reference>
<organism evidence="2 3">
    <name type="scientific">Trichophyton interdigitale</name>
    <dbReference type="NCBI Taxonomy" id="101480"/>
    <lineage>
        <taxon>Eukaryota</taxon>
        <taxon>Fungi</taxon>
        <taxon>Dikarya</taxon>
        <taxon>Ascomycota</taxon>
        <taxon>Pezizomycotina</taxon>
        <taxon>Eurotiomycetes</taxon>
        <taxon>Eurotiomycetidae</taxon>
        <taxon>Onygenales</taxon>
        <taxon>Arthrodermataceae</taxon>
        <taxon>Trichophyton</taxon>
    </lineage>
</organism>
<feature type="region of interest" description="Disordered" evidence="1">
    <location>
        <begin position="73"/>
        <end position="101"/>
    </location>
</feature>
<evidence type="ECO:0000313" key="2">
    <source>
        <dbReference type="EMBL" id="KAF3892999.1"/>
    </source>
</evidence>
<comment type="caution">
    <text evidence="2">The sequence shown here is derived from an EMBL/GenBank/DDBJ whole genome shotgun (WGS) entry which is preliminary data.</text>
</comment>
<sequence length="147" mass="16180">MPPRYVCRRWGSLAKGGESGFVMRRHAPLSRLKLVTEVYGCCVCPAGRLVKHRGPVTGEREAQVWGMVWGTQQCQSATQPPSHPDVGHAPSEPSENRLEGSRRSFLERCTAAVATGWIMPALRDTSYPRIDSGFKATDQLQDGSMVP</sequence>
<name>A0A9P4YDZ2_9EURO</name>
<gene>
    <name evidence="2" type="ORF">GY632_4428</name>
</gene>
<dbReference type="Proteomes" id="UP000749309">
    <property type="component" value="Unassembled WGS sequence"/>
</dbReference>